<evidence type="ECO:0000256" key="3">
    <source>
        <dbReference type="ARBA" id="ARBA00022833"/>
    </source>
</evidence>
<evidence type="ECO:0000256" key="4">
    <source>
        <dbReference type="ARBA" id="ARBA00023015"/>
    </source>
</evidence>
<protein>
    <recommendedName>
        <fullName evidence="8">Zn(2)-C6 fungal-type domain-containing protein</fullName>
    </recommendedName>
</protein>
<dbReference type="Pfam" id="PF00172">
    <property type="entry name" value="Zn_clus"/>
    <property type="match status" value="1"/>
</dbReference>
<dbReference type="HOGENOM" id="CLU_013962_1_0_1"/>
<feature type="domain" description="Zn(2)-C6 fungal-type" evidence="8">
    <location>
        <begin position="19"/>
        <end position="47"/>
    </location>
</feature>
<accession>A0A0D2FI48</accession>
<comment type="subcellular location">
    <subcellularLocation>
        <location evidence="1">Nucleus</location>
    </subcellularLocation>
</comment>
<dbReference type="Proteomes" id="UP000054342">
    <property type="component" value="Unassembled WGS sequence"/>
</dbReference>
<evidence type="ECO:0000256" key="1">
    <source>
        <dbReference type="ARBA" id="ARBA00004123"/>
    </source>
</evidence>
<reference evidence="9 10" key="1">
    <citation type="submission" date="2015-01" db="EMBL/GenBank/DDBJ databases">
        <title>The Genome Sequence of Exophiala xenobiotica CBS118157.</title>
        <authorList>
            <consortium name="The Broad Institute Genomics Platform"/>
            <person name="Cuomo C."/>
            <person name="de Hoog S."/>
            <person name="Gorbushina A."/>
            <person name="Stielow B."/>
            <person name="Teixiera M."/>
            <person name="Abouelleil A."/>
            <person name="Chapman S.B."/>
            <person name="Priest M."/>
            <person name="Young S.K."/>
            <person name="Wortman J."/>
            <person name="Nusbaum C."/>
            <person name="Birren B."/>
        </authorList>
    </citation>
    <scope>NUCLEOTIDE SEQUENCE [LARGE SCALE GENOMIC DNA]</scope>
    <source>
        <strain evidence="9 10">CBS 118157</strain>
    </source>
</reference>
<organism evidence="9 10">
    <name type="scientific">Exophiala xenobiotica</name>
    <dbReference type="NCBI Taxonomy" id="348802"/>
    <lineage>
        <taxon>Eukaryota</taxon>
        <taxon>Fungi</taxon>
        <taxon>Dikarya</taxon>
        <taxon>Ascomycota</taxon>
        <taxon>Pezizomycotina</taxon>
        <taxon>Eurotiomycetes</taxon>
        <taxon>Chaetothyriomycetidae</taxon>
        <taxon>Chaetothyriales</taxon>
        <taxon>Herpotrichiellaceae</taxon>
        <taxon>Exophiala</taxon>
    </lineage>
</organism>
<keyword evidence="10" id="KW-1185">Reference proteome</keyword>
<dbReference type="PROSITE" id="PS50048">
    <property type="entry name" value="ZN2_CY6_FUNGAL_2"/>
    <property type="match status" value="1"/>
</dbReference>
<keyword evidence="5" id="KW-0238">DNA-binding</keyword>
<evidence type="ECO:0000313" key="9">
    <source>
        <dbReference type="EMBL" id="KIW59829.1"/>
    </source>
</evidence>
<keyword evidence="3" id="KW-0862">Zinc</keyword>
<dbReference type="GO" id="GO:0043565">
    <property type="term" value="F:sequence-specific DNA binding"/>
    <property type="evidence" value="ECO:0007669"/>
    <property type="project" value="TreeGrafter"/>
</dbReference>
<dbReference type="PROSITE" id="PS00463">
    <property type="entry name" value="ZN2_CY6_FUNGAL_1"/>
    <property type="match status" value="1"/>
</dbReference>
<dbReference type="InterPro" id="IPR036864">
    <property type="entry name" value="Zn2-C6_fun-type_DNA-bd_sf"/>
</dbReference>
<dbReference type="OrthoDB" id="408373at2759"/>
<evidence type="ECO:0000259" key="8">
    <source>
        <dbReference type="PROSITE" id="PS50048"/>
    </source>
</evidence>
<dbReference type="InterPro" id="IPR052202">
    <property type="entry name" value="Yeast_MetPath_Reg"/>
</dbReference>
<dbReference type="Gene3D" id="4.10.240.10">
    <property type="entry name" value="Zn(2)-C6 fungal-type DNA-binding domain"/>
    <property type="match status" value="1"/>
</dbReference>
<evidence type="ECO:0000256" key="5">
    <source>
        <dbReference type="ARBA" id="ARBA00023125"/>
    </source>
</evidence>
<dbReference type="CDD" id="cd12148">
    <property type="entry name" value="fungal_TF_MHR"/>
    <property type="match status" value="1"/>
</dbReference>
<evidence type="ECO:0000256" key="2">
    <source>
        <dbReference type="ARBA" id="ARBA00022723"/>
    </source>
</evidence>
<dbReference type="SMART" id="SM00066">
    <property type="entry name" value="GAL4"/>
    <property type="match status" value="1"/>
</dbReference>
<keyword evidence="7" id="KW-0539">Nucleus</keyword>
<dbReference type="CDD" id="cd00067">
    <property type="entry name" value="GAL4"/>
    <property type="match status" value="1"/>
</dbReference>
<name>A0A0D2FI48_9EURO</name>
<keyword evidence="2" id="KW-0479">Metal-binding</keyword>
<keyword evidence="6" id="KW-0804">Transcription</keyword>
<dbReference type="GeneID" id="25322003"/>
<dbReference type="GO" id="GO:0045944">
    <property type="term" value="P:positive regulation of transcription by RNA polymerase II"/>
    <property type="evidence" value="ECO:0007669"/>
    <property type="project" value="TreeGrafter"/>
</dbReference>
<dbReference type="PANTHER" id="PTHR47782:SF1">
    <property type="entry name" value="PYRIMIDINE PATHWAY REGULATORY PROTEIN 1"/>
    <property type="match status" value="1"/>
</dbReference>
<dbReference type="PANTHER" id="PTHR47782">
    <property type="entry name" value="ZN(II)2CYS6 TRANSCRIPTION FACTOR (EUROFUNG)-RELATED"/>
    <property type="match status" value="1"/>
</dbReference>
<sequence>MSTDSQPPPRPRKHRQSKACARCRRRKIRCDFQYPTCGACATARVACLGFDYVHGVDTPRSTISHLEQEVARLETELQQISARTTTELDVASAAAERLSSSLAATILAQPRKSRNHDNFLAITSPFFLFGSPEPYLGTPVPRRDAQKPFEGNLSSTNKLSSIPRHAVDIMMKNYCEIYRPLYPAIEEAELFEACERVYSNTNPSVLDIFCVYITLAISMQTLMYRDERRATAASYGFWATAVDVLGQAGPIDSWGRLQALQLLSHYAFMNPKHVDCSKCAAAGTRLCSQLGLEHDVPSAHGELDSRTLSTRRRLFWNSAVNTVRCWPFLWSRSPSTAEFSETDPWSVASRQICLLRELEAEITMAMYYPTLPSGDMSRNVPFSQWFSRIHERMSEWYQTTRQNVNLSEKLEFHELLYQCQILRLNRATPRFPSPTKEMRKKTLQASIAVLKELSTIQRAGKLFNIWHASYFALEAAVCILAIVLTAFHSQCSDHTSLEGVDIITLCRYIQNVPSLLRKISRRWPNVARHASTLDALSHTVMEKMQQWLNGEETEKQDLCTLEAQLNHLSLFPPLPPKGEDSAIRDEPTLVPEPFQAMAQPPLADELHLSLGSVELQLPELGPAPSSNWADPQTILEWSPSIAQDPYAFDGGSGLVWDFEEDILSAFDFTSQQVPGYGELSVPSED</sequence>
<gene>
    <name evidence="9" type="ORF">PV05_00095</name>
</gene>
<dbReference type="GO" id="GO:0000981">
    <property type="term" value="F:DNA-binding transcription factor activity, RNA polymerase II-specific"/>
    <property type="evidence" value="ECO:0007669"/>
    <property type="project" value="InterPro"/>
</dbReference>
<evidence type="ECO:0000256" key="6">
    <source>
        <dbReference type="ARBA" id="ARBA00023163"/>
    </source>
</evidence>
<dbReference type="InterPro" id="IPR001138">
    <property type="entry name" value="Zn2Cys6_DnaBD"/>
</dbReference>
<dbReference type="STRING" id="348802.A0A0D2FI48"/>
<dbReference type="EMBL" id="KN847317">
    <property type="protein sequence ID" value="KIW59829.1"/>
    <property type="molecule type" value="Genomic_DNA"/>
</dbReference>
<evidence type="ECO:0000313" key="10">
    <source>
        <dbReference type="Proteomes" id="UP000054342"/>
    </source>
</evidence>
<dbReference type="RefSeq" id="XP_013320413.1">
    <property type="nucleotide sequence ID" value="XM_013464959.1"/>
</dbReference>
<dbReference type="GO" id="GO:0008270">
    <property type="term" value="F:zinc ion binding"/>
    <property type="evidence" value="ECO:0007669"/>
    <property type="project" value="InterPro"/>
</dbReference>
<dbReference type="GO" id="GO:0005634">
    <property type="term" value="C:nucleus"/>
    <property type="evidence" value="ECO:0007669"/>
    <property type="project" value="UniProtKB-SubCell"/>
</dbReference>
<dbReference type="AlphaFoldDB" id="A0A0D2FI48"/>
<evidence type="ECO:0000256" key="7">
    <source>
        <dbReference type="ARBA" id="ARBA00023242"/>
    </source>
</evidence>
<proteinExistence type="predicted"/>
<keyword evidence="4" id="KW-0805">Transcription regulation</keyword>
<dbReference type="SUPFAM" id="SSF57701">
    <property type="entry name" value="Zn2/Cys6 DNA-binding domain"/>
    <property type="match status" value="1"/>
</dbReference>